<dbReference type="PANTHER" id="PTHR33692">
    <property type="entry name" value="RIBOSOME MATURATION FACTOR RIMM"/>
    <property type="match status" value="1"/>
</dbReference>
<evidence type="ECO:0000256" key="1">
    <source>
        <dbReference type="ARBA" id="ARBA00022490"/>
    </source>
</evidence>
<feature type="domain" description="Ribosome maturation factor RimM PRC barrel" evidence="8">
    <location>
        <begin position="99"/>
        <end position="164"/>
    </location>
</feature>
<dbReference type="Pfam" id="PF24986">
    <property type="entry name" value="PRC_RimM"/>
    <property type="match status" value="1"/>
</dbReference>
<dbReference type="Gene3D" id="2.40.30.60">
    <property type="entry name" value="RimM"/>
    <property type="match status" value="1"/>
</dbReference>
<gene>
    <name evidence="5 9" type="primary">rimM</name>
    <name evidence="9" type="ORF">ACFQPS_10895</name>
</gene>
<dbReference type="PANTHER" id="PTHR33692:SF1">
    <property type="entry name" value="RIBOSOME MATURATION FACTOR RIMM"/>
    <property type="match status" value="1"/>
</dbReference>
<dbReference type="InterPro" id="IPR036976">
    <property type="entry name" value="RimM_N_sf"/>
</dbReference>
<evidence type="ECO:0000256" key="6">
    <source>
        <dbReference type="SAM" id="MobiDB-lite"/>
    </source>
</evidence>
<dbReference type="InterPro" id="IPR056792">
    <property type="entry name" value="PRC_RimM"/>
</dbReference>
<comment type="subunit">
    <text evidence="5">Binds ribosomal protein uS19.</text>
</comment>
<evidence type="ECO:0000313" key="10">
    <source>
        <dbReference type="Proteomes" id="UP001596456"/>
    </source>
</evidence>
<sequence length="206" mass="22295">MTTRIVVAQILGAHGVHGRVKLKSFTADETAVFGYAPLTDESGRREFKLRRTGTGKDHFLAEVDGITGKEAADALRGTRLYIERDRLPAPEDEDEFYHADLIGLDTVTADGQPFGTIKAIYDFGAGDMLEIRHVSEKTVFLPFTKACVPVVEVAAGRVVVEPPANFFAPAGPQPAEGEEMPEGALEEVALETPEDTETADRTAPQP</sequence>
<evidence type="ECO:0000256" key="2">
    <source>
        <dbReference type="ARBA" id="ARBA00022517"/>
    </source>
</evidence>
<evidence type="ECO:0000256" key="3">
    <source>
        <dbReference type="ARBA" id="ARBA00022552"/>
    </source>
</evidence>
<dbReference type="InterPro" id="IPR002676">
    <property type="entry name" value="RimM_N"/>
</dbReference>
<accession>A0ABW2KWJ2</accession>
<name>A0ABW2KWJ2_9PROT</name>
<reference evidence="10" key="1">
    <citation type="journal article" date="2019" name="Int. J. Syst. Evol. Microbiol.">
        <title>The Global Catalogue of Microorganisms (GCM) 10K type strain sequencing project: providing services to taxonomists for standard genome sequencing and annotation.</title>
        <authorList>
            <consortium name="The Broad Institute Genomics Platform"/>
            <consortium name="The Broad Institute Genome Sequencing Center for Infectious Disease"/>
            <person name="Wu L."/>
            <person name="Ma J."/>
        </authorList>
    </citation>
    <scope>NUCLEOTIDE SEQUENCE [LARGE SCALE GENOMIC DNA]</scope>
    <source>
        <strain evidence="10">CGMCC 1.16275</strain>
    </source>
</reference>
<evidence type="ECO:0000313" key="9">
    <source>
        <dbReference type="EMBL" id="MFC7333671.1"/>
    </source>
</evidence>
<keyword evidence="1 5" id="KW-0963">Cytoplasm</keyword>
<dbReference type="HAMAP" id="MF_00014">
    <property type="entry name" value="Ribosome_mat_RimM"/>
    <property type="match status" value="1"/>
</dbReference>
<protein>
    <recommendedName>
        <fullName evidence="5">Ribosome maturation factor RimM</fullName>
    </recommendedName>
</protein>
<dbReference type="Gene3D" id="2.30.30.240">
    <property type="entry name" value="PRC-barrel domain"/>
    <property type="match status" value="1"/>
</dbReference>
<dbReference type="Proteomes" id="UP001596456">
    <property type="component" value="Unassembled WGS sequence"/>
</dbReference>
<comment type="subcellular location">
    <subcellularLocation>
        <location evidence="5">Cytoplasm</location>
    </subcellularLocation>
</comment>
<evidence type="ECO:0000259" key="7">
    <source>
        <dbReference type="Pfam" id="PF01782"/>
    </source>
</evidence>
<feature type="domain" description="RimM N-terminal" evidence="7">
    <location>
        <begin position="6"/>
        <end position="85"/>
    </location>
</feature>
<comment type="function">
    <text evidence="5">An accessory protein needed during the final step in the assembly of 30S ribosomal subunit, possibly for assembly of the head region. Essential for efficient processing of 16S rRNA. May be needed both before and after RbfA during the maturation of 16S rRNA. It has affinity for free ribosomal 30S subunits but not for 70S ribosomes.</text>
</comment>
<dbReference type="InterPro" id="IPR011033">
    <property type="entry name" value="PRC_barrel-like_sf"/>
</dbReference>
<dbReference type="SUPFAM" id="SSF50346">
    <property type="entry name" value="PRC-barrel domain"/>
    <property type="match status" value="1"/>
</dbReference>
<keyword evidence="3 5" id="KW-0698">rRNA processing</keyword>
<feature type="compositionally biased region" description="Acidic residues" evidence="6">
    <location>
        <begin position="176"/>
        <end position="197"/>
    </location>
</feature>
<evidence type="ECO:0000259" key="8">
    <source>
        <dbReference type="Pfam" id="PF24986"/>
    </source>
</evidence>
<comment type="similarity">
    <text evidence="5">Belongs to the RimM family.</text>
</comment>
<keyword evidence="2 5" id="KW-0690">Ribosome biogenesis</keyword>
<organism evidence="9 10">
    <name type="scientific">Rhodocista pekingensis</name>
    <dbReference type="NCBI Taxonomy" id="201185"/>
    <lineage>
        <taxon>Bacteria</taxon>
        <taxon>Pseudomonadati</taxon>
        <taxon>Pseudomonadota</taxon>
        <taxon>Alphaproteobacteria</taxon>
        <taxon>Rhodospirillales</taxon>
        <taxon>Azospirillaceae</taxon>
        <taxon>Rhodocista</taxon>
    </lineage>
</organism>
<dbReference type="EMBL" id="JBHTCM010000010">
    <property type="protein sequence ID" value="MFC7333671.1"/>
    <property type="molecule type" value="Genomic_DNA"/>
</dbReference>
<dbReference type="NCBIfam" id="TIGR02273">
    <property type="entry name" value="16S_RimM"/>
    <property type="match status" value="1"/>
</dbReference>
<dbReference type="InterPro" id="IPR011961">
    <property type="entry name" value="RimM"/>
</dbReference>
<evidence type="ECO:0000256" key="4">
    <source>
        <dbReference type="ARBA" id="ARBA00023186"/>
    </source>
</evidence>
<dbReference type="SUPFAM" id="SSF50447">
    <property type="entry name" value="Translation proteins"/>
    <property type="match status" value="1"/>
</dbReference>
<comment type="caution">
    <text evidence="9">The sequence shown here is derived from an EMBL/GenBank/DDBJ whole genome shotgun (WGS) entry which is preliminary data.</text>
</comment>
<dbReference type="RefSeq" id="WP_377358901.1">
    <property type="nucleotide sequence ID" value="NZ_JBHTCM010000010.1"/>
</dbReference>
<keyword evidence="4 5" id="KW-0143">Chaperone</keyword>
<keyword evidence="10" id="KW-1185">Reference proteome</keyword>
<feature type="region of interest" description="Disordered" evidence="6">
    <location>
        <begin position="168"/>
        <end position="206"/>
    </location>
</feature>
<comment type="domain">
    <text evidence="5">The PRC barrel domain binds ribosomal protein uS19.</text>
</comment>
<evidence type="ECO:0000256" key="5">
    <source>
        <dbReference type="HAMAP-Rule" id="MF_00014"/>
    </source>
</evidence>
<dbReference type="InterPro" id="IPR009000">
    <property type="entry name" value="Transl_B-barrel_sf"/>
</dbReference>
<proteinExistence type="inferred from homology"/>
<dbReference type="Pfam" id="PF01782">
    <property type="entry name" value="RimM"/>
    <property type="match status" value="1"/>
</dbReference>